<dbReference type="GO" id="GO:0016020">
    <property type="term" value="C:membrane"/>
    <property type="evidence" value="ECO:0007669"/>
    <property type="project" value="UniProtKB-SubCell"/>
</dbReference>
<dbReference type="SUPFAM" id="SSF49842">
    <property type="entry name" value="TNF-like"/>
    <property type="match status" value="1"/>
</dbReference>
<dbReference type="PROSITE" id="PS50049">
    <property type="entry name" value="THD_2"/>
    <property type="match status" value="1"/>
</dbReference>
<keyword evidence="4 5" id="KW-0472">Membrane</keyword>
<dbReference type="PANTHER" id="PTHR11471:SF34">
    <property type="entry name" value="TUMOR NECROSIS FACTOR LIGAND SUPERFAMILY MEMBER 14"/>
    <property type="match status" value="1"/>
</dbReference>
<dbReference type="GO" id="GO:0031295">
    <property type="term" value="P:T cell costimulation"/>
    <property type="evidence" value="ECO:0007669"/>
    <property type="project" value="Ensembl"/>
</dbReference>
<feature type="domain" description="THD" evidence="6">
    <location>
        <begin position="95"/>
        <end position="242"/>
    </location>
</feature>
<evidence type="ECO:0000256" key="2">
    <source>
        <dbReference type="ARBA" id="ARBA00008670"/>
    </source>
</evidence>
<dbReference type="Ensembl" id="ENSPLOT00000013364.1">
    <property type="protein sequence ID" value="ENSPLOP00000012059.1"/>
    <property type="gene ID" value="ENSPLOG00000008844.1"/>
</dbReference>
<dbReference type="GeneTree" id="ENSGT01060000248544"/>
<dbReference type="GO" id="GO:0005615">
    <property type="term" value="C:extracellular space"/>
    <property type="evidence" value="ECO:0007669"/>
    <property type="project" value="UniProtKB-KW"/>
</dbReference>
<sequence>MEETVVRPSVFVVDGQTDIPFTRLGPSRRQRQPCSASQLGLGLLLLLLAAGLAVQGWFLLQLHWRLGEMVTPLLDGEAESWKQLTQGRRSLQANPAAHLTGANSSLTGSGGPLLWETKLGLAFLRGLSYRDGSLVIARAGYYYIYSKVQLGGVGCPQGLSSGLPITHGLYKRTPRYPEELELLVSRRSPCGRATGPRVWWDSSFLGGVVHLDAGEEVVVRVPDERLVRLRDGTRSYFGAFMV</sequence>
<keyword evidence="5" id="KW-1133">Transmembrane helix</keyword>
<reference evidence="7" key="2">
    <citation type="submission" date="2025-08" db="UniProtKB">
        <authorList>
            <consortium name="Ensembl"/>
        </authorList>
    </citation>
    <scope>IDENTIFICATION</scope>
</reference>
<evidence type="ECO:0000256" key="3">
    <source>
        <dbReference type="ARBA" id="ARBA00022514"/>
    </source>
</evidence>
<evidence type="ECO:0000313" key="7">
    <source>
        <dbReference type="Ensembl" id="ENSPLOP00000012059.1"/>
    </source>
</evidence>
<dbReference type="Pfam" id="PF00229">
    <property type="entry name" value="TNF"/>
    <property type="match status" value="1"/>
</dbReference>
<proteinExistence type="inferred from homology"/>
<dbReference type="GO" id="GO:0005125">
    <property type="term" value="F:cytokine activity"/>
    <property type="evidence" value="ECO:0007669"/>
    <property type="project" value="UniProtKB-KW"/>
</dbReference>
<protein>
    <submittedName>
        <fullName evidence="7">TNF superfamily member 14</fullName>
    </submittedName>
</protein>
<dbReference type="RefSeq" id="XP_042784118.1">
    <property type="nucleotide sequence ID" value="XM_042928184.1"/>
</dbReference>
<dbReference type="Gene3D" id="2.60.120.40">
    <property type="match status" value="1"/>
</dbReference>
<dbReference type="InterPro" id="IPR008983">
    <property type="entry name" value="Tumour_necrosis_fac-like_dom"/>
</dbReference>
<comment type="similarity">
    <text evidence="2">Belongs to the tumor necrosis factor family.</text>
</comment>
<dbReference type="GO" id="GO:0010818">
    <property type="term" value="P:T cell chemotaxis"/>
    <property type="evidence" value="ECO:0007669"/>
    <property type="project" value="Ensembl"/>
</dbReference>
<gene>
    <name evidence="7" type="primary">TNFSF14</name>
</gene>
<organism evidence="7 8">
    <name type="scientific">Panthera leo</name>
    <name type="common">Lion</name>
    <dbReference type="NCBI Taxonomy" id="9689"/>
    <lineage>
        <taxon>Eukaryota</taxon>
        <taxon>Metazoa</taxon>
        <taxon>Chordata</taxon>
        <taxon>Craniata</taxon>
        <taxon>Vertebrata</taxon>
        <taxon>Euteleostomi</taxon>
        <taxon>Mammalia</taxon>
        <taxon>Eutheria</taxon>
        <taxon>Laurasiatheria</taxon>
        <taxon>Carnivora</taxon>
        <taxon>Feliformia</taxon>
        <taxon>Felidae</taxon>
        <taxon>Pantherinae</taxon>
        <taxon>Panthera</taxon>
    </lineage>
</organism>
<keyword evidence="8" id="KW-1185">Reference proteome</keyword>
<feature type="transmembrane region" description="Helical" evidence="5">
    <location>
        <begin position="39"/>
        <end position="60"/>
    </location>
</feature>
<evidence type="ECO:0000259" key="6">
    <source>
        <dbReference type="PROSITE" id="PS50049"/>
    </source>
</evidence>
<keyword evidence="5" id="KW-0812">Transmembrane</keyword>
<dbReference type="GO" id="GO:1901224">
    <property type="term" value="P:positive regulation of non-canonical NF-kappaB signal transduction"/>
    <property type="evidence" value="ECO:0007669"/>
    <property type="project" value="Ensembl"/>
</dbReference>
<accession>A0A8C8X2I9</accession>
<evidence type="ECO:0000256" key="5">
    <source>
        <dbReference type="SAM" id="Phobius"/>
    </source>
</evidence>
<dbReference type="InterPro" id="IPR006052">
    <property type="entry name" value="TNF_dom"/>
</dbReference>
<evidence type="ECO:0000313" key="8">
    <source>
        <dbReference type="Proteomes" id="UP000694399"/>
    </source>
</evidence>
<dbReference type="GO" id="GO:0006955">
    <property type="term" value="P:immune response"/>
    <property type="evidence" value="ECO:0007669"/>
    <property type="project" value="InterPro"/>
</dbReference>
<evidence type="ECO:0000256" key="4">
    <source>
        <dbReference type="ARBA" id="ARBA00023136"/>
    </source>
</evidence>
<dbReference type="CTD" id="8740"/>
<dbReference type="AlphaFoldDB" id="A0A8C8X2I9"/>
<dbReference type="GO" id="GO:0071260">
    <property type="term" value="P:cellular response to mechanical stimulus"/>
    <property type="evidence" value="ECO:0007669"/>
    <property type="project" value="Ensembl"/>
</dbReference>
<keyword evidence="3" id="KW-0202">Cytokine</keyword>
<evidence type="ECO:0000256" key="1">
    <source>
        <dbReference type="ARBA" id="ARBA00004370"/>
    </source>
</evidence>
<dbReference type="Proteomes" id="UP000694399">
    <property type="component" value="Chromosome A3"/>
</dbReference>
<dbReference type="GeneID" id="122213845"/>
<reference evidence="7" key="3">
    <citation type="submission" date="2025-09" db="UniProtKB">
        <authorList>
            <consortium name="Ensembl"/>
        </authorList>
    </citation>
    <scope>IDENTIFICATION</scope>
</reference>
<dbReference type="GO" id="GO:0043027">
    <property type="term" value="F:cysteine-type endopeptidase inhibitor activity involved in apoptotic process"/>
    <property type="evidence" value="ECO:0007669"/>
    <property type="project" value="Ensembl"/>
</dbReference>
<dbReference type="GO" id="GO:0005164">
    <property type="term" value="F:tumor necrosis factor receptor binding"/>
    <property type="evidence" value="ECO:0007669"/>
    <property type="project" value="InterPro"/>
</dbReference>
<reference evidence="7" key="1">
    <citation type="journal article" date="2019" name="bioRxiv">
        <title>Long live the king: chromosome-level assembly of the lion (Panthera leo) using linked-read, Hi-C, and long read data.</title>
        <authorList>
            <person name="Armstrong E.E."/>
            <person name="Taylor R.W."/>
            <person name="Miller D.E."/>
            <person name="Kaelin C."/>
            <person name="Barsh G."/>
            <person name="Hadly E.A."/>
            <person name="Petrov D."/>
        </authorList>
    </citation>
    <scope>NUCLEOTIDE SEQUENCE [LARGE SCALE GENOMIC DNA]</scope>
</reference>
<dbReference type="OMA" id="SHRRQCC"/>
<comment type="subcellular location">
    <subcellularLocation>
        <location evidence="1">Membrane</location>
    </subcellularLocation>
</comment>
<dbReference type="KEGG" id="plez:122213845"/>
<name>A0A8C8X2I9_PANLE</name>
<dbReference type="GO" id="GO:1901741">
    <property type="term" value="P:positive regulation of myoblast fusion"/>
    <property type="evidence" value="ECO:0007669"/>
    <property type="project" value="Ensembl"/>
</dbReference>
<dbReference type="SMART" id="SM00207">
    <property type="entry name" value="TNF"/>
    <property type="match status" value="1"/>
</dbReference>
<dbReference type="GO" id="GO:0045663">
    <property type="term" value="P:positive regulation of myoblast differentiation"/>
    <property type="evidence" value="ECO:0007669"/>
    <property type="project" value="Ensembl"/>
</dbReference>
<dbReference type="PANTHER" id="PTHR11471">
    <property type="entry name" value="TUMOR NECROSIS FACTOR FAMILY MEMBER"/>
    <property type="match status" value="1"/>
</dbReference>
<dbReference type="CDD" id="cd00184">
    <property type="entry name" value="TNF"/>
    <property type="match status" value="1"/>
</dbReference>
<dbReference type="GO" id="GO:0010820">
    <property type="term" value="P:positive regulation of T cell chemotaxis"/>
    <property type="evidence" value="ECO:0007669"/>
    <property type="project" value="Ensembl"/>
</dbReference>